<dbReference type="RefSeq" id="WP_307585215.1">
    <property type="nucleotide sequence ID" value="NZ_JAUSRQ010000008.1"/>
</dbReference>
<keyword evidence="1" id="KW-1133">Transmembrane helix</keyword>
<dbReference type="Proteomes" id="UP001244295">
    <property type="component" value="Unassembled WGS sequence"/>
</dbReference>
<sequence length="433" mass="47309">MSDQRGENECKKNGVRSGVCRRGTLALIAVALIVVGPVLCGLWIGYRLYYGLGAIGGVRGVQVPDTYDGLLWAGMAAIAYGICLGVVAALNVKARWAAVAFVAAIALFQAWGIGNKRASEQFAAKRLMQDAVEIAPWEAAFELQTSKIRKAIDADDLGALSDAGKTCLSLYRTIPSHFQGRFRSGECRVEESPGDVAYTGLLGEAFKANAWRVMDHYLTQIEAQASASERPSWRGDSPDLEQPHCVVRLAQRDDLTPWLMPPIDLRRVEHLRAVGAEEEVQKPLQTEMLDVLAKHRAPPFRVGEEALQHLFVYALSQRRMDVAQAILERAKGRFKWCVGGMRATDLAAAVAPRTRGDPIWARGERAVFSAIAGWPEEKWQEAASDYLHAVKRTGQDDAASGKQSLAECQKVAGRIASTRPAKNRRALVASCAT</sequence>
<name>A0AAW8DPB0_9BURK</name>
<dbReference type="AlphaFoldDB" id="A0AAW8DPB0"/>
<feature type="transmembrane region" description="Helical" evidence="1">
    <location>
        <begin position="25"/>
        <end position="49"/>
    </location>
</feature>
<evidence type="ECO:0000313" key="2">
    <source>
        <dbReference type="EMBL" id="MDP9921209.1"/>
    </source>
</evidence>
<keyword evidence="1" id="KW-0812">Transmembrane</keyword>
<organism evidence="2 3">
    <name type="scientific">Variovorax boronicumulans</name>
    <dbReference type="NCBI Taxonomy" id="436515"/>
    <lineage>
        <taxon>Bacteria</taxon>
        <taxon>Pseudomonadati</taxon>
        <taxon>Pseudomonadota</taxon>
        <taxon>Betaproteobacteria</taxon>
        <taxon>Burkholderiales</taxon>
        <taxon>Comamonadaceae</taxon>
        <taxon>Variovorax</taxon>
    </lineage>
</organism>
<keyword evidence="1" id="KW-0472">Membrane</keyword>
<evidence type="ECO:0000313" key="3">
    <source>
        <dbReference type="Proteomes" id="UP001244295"/>
    </source>
</evidence>
<accession>A0AAW8DPB0</accession>
<comment type="caution">
    <text evidence="2">The sequence shown here is derived from an EMBL/GenBank/DDBJ whole genome shotgun (WGS) entry which is preliminary data.</text>
</comment>
<reference evidence="2" key="1">
    <citation type="submission" date="2023-07" db="EMBL/GenBank/DDBJ databases">
        <title>Sorghum-associated microbial communities from plants grown in Nebraska, USA.</title>
        <authorList>
            <person name="Schachtman D."/>
        </authorList>
    </citation>
    <scope>NUCLEOTIDE SEQUENCE</scope>
    <source>
        <strain evidence="2">DS2795</strain>
    </source>
</reference>
<dbReference type="EMBL" id="JAUSRR010000001">
    <property type="protein sequence ID" value="MDP9921209.1"/>
    <property type="molecule type" value="Genomic_DNA"/>
</dbReference>
<evidence type="ECO:0000256" key="1">
    <source>
        <dbReference type="SAM" id="Phobius"/>
    </source>
</evidence>
<proteinExistence type="predicted"/>
<protein>
    <submittedName>
        <fullName evidence="2">Uncharacterized protein</fullName>
    </submittedName>
</protein>
<feature type="transmembrane region" description="Helical" evidence="1">
    <location>
        <begin position="69"/>
        <end position="89"/>
    </location>
</feature>
<feature type="transmembrane region" description="Helical" evidence="1">
    <location>
        <begin position="96"/>
        <end position="114"/>
    </location>
</feature>
<gene>
    <name evidence="2" type="ORF">J2W25_000214</name>
</gene>